<dbReference type="PROSITE" id="PS50011">
    <property type="entry name" value="PROTEIN_KINASE_DOM"/>
    <property type="match status" value="1"/>
</dbReference>
<dbReference type="GO" id="GO:0061630">
    <property type="term" value="F:ubiquitin protein ligase activity"/>
    <property type="evidence" value="ECO:0007669"/>
    <property type="project" value="UniProtKB-UniRule"/>
</dbReference>
<keyword evidence="1" id="KW-0479">Metal-binding</keyword>
<dbReference type="Proteomes" id="UP000764110">
    <property type="component" value="Unassembled WGS sequence"/>
</dbReference>
<protein>
    <recommendedName>
        <fullName evidence="1">E3 ubiquitin-protein ligase listerin</fullName>
        <ecNumber evidence="1">2.3.2.27</ecNumber>
    </recommendedName>
    <alternativeName>
        <fullName evidence="1">RING-type E3 ubiquitin transferase listerin</fullName>
    </alternativeName>
</protein>
<evidence type="ECO:0000259" key="3">
    <source>
        <dbReference type="PROSITE" id="PS50011"/>
    </source>
</evidence>
<dbReference type="Gene3D" id="1.10.510.10">
    <property type="entry name" value="Transferase(Phosphotransferase) domain 1"/>
    <property type="match status" value="1"/>
</dbReference>
<keyword evidence="1" id="KW-0808">Transferase</keyword>
<organism evidence="4 5">
    <name type="scientific">Metarhizium humberi</name>
    <dbReference type="NCBI Taxonomy" id="2596975"/>
    <lineage>
        <taxon>Eukaryota</taxon>
        <taxon>Fungi</taxon>
        <taxon>Dikarya</taxon>
        <taxon>Ascomycota</taxon>
        <taxon>Pezizomycotina</taxon>
        <taxon>Sordariomycetes</taxon>
        <taxon>Hypocreomycetidae</taxon>
        <taxon>Hypocreales</taxon>
        <taxon>Clavicipitaceae</taxon>
        <taxon>Metarhizium</taxon>
    </lineage>
</organism>
<dbReference type="GO" id="GO:1990116">
    <property type="term" value="P:ribosome-associated ubiquitin-dependent protein catabolic process"/>
    <property type="evidence" value="ECO:0007669"/>
    <property type="project" value="UniProtKB-UniRule"/>
</dbReference>
<dbReference type="InterPro" id="IPR039795">
    <property type="entry name" value="LTN1/Rkr1"/>
</dbReference>
<dbReference type="SMART" id="SM00220">
    <property type="entry name" value="S_TKc"/>
    <property type="match status" value="1"/>
</dbReference>
<dbReference type="GO" id="GO:0043023">
    <property type="term" value="F:ribosomal large subunit binding"/>
    <property type="evidence" value="ECO:0007669"/>
    <property type="project" value="TreeGrafter"/>
</dbReference>
<keyword evidence="1" id="KW-0833">Ubl conjugation pathway</keyword>
<comment type="caution">
    <text evidence="4">The sequence shown here is derived from an EMBL/GenBank/DDBJ whole genome shotgun (WGS) entry which is preliminary data.</text>
</comment>
<dbReference type="InterPro" id="IPR000719">
    <property type="entry name" value="Prot_kinase_dom"/>
</dbReference>
<dbReference type="GO" id="GO:0004672">
    <property type="term" value="F:protein kinase activity"/>
    <property type="evidence" value="ECO:0007669"/>
    <property type="project" value="InterPro"/>
</dbReference>
<dbReference type="InterPro" id="IPR016024">
    <property type="entry name" value="ARM-type_fold"/>
</dbReference>
<dbReference type="PANTHER" id="PTHR12389">
    <property type="entry name" value="ZINC FINGER PROTEIN 294"/>
    <property type="match status" value="1"/>
</dbReference>
<dbReference type="InterPro" id="IPR054478">
    <property type="entry name" value="LTN1_UBC"/>
</dbReference>
<dbReference type="Pfam" id="PF22999">
    <property type="entry name" value="LTN1_E3_ligase_6th"/>
    <property type="match status" value="1"/>
</dbReference>
<dbReference type="SUPFAM" id="SSF48371">
    <property type="entry name" value="ARM repeat"/>
    <property type="match status" value="1"/>
</dbReference>
<evidence type="ECO:0000256" key="2">
    <source>
        <dbReference type="SAM" id="MobiDB-lite"/>
    </source>
</evidence>
<dbReference type="GO" id="GO:0005524">
    <property type="term" value="F:ATP binding"/>
    <property type="evidence" value="ECO:0007669"/>
    <property type="project" value="InterPro"/>
</dbReference>
<dbReference type="InterPro" id="IPR054477">
    <property type="entry name" value="LTN1_E3_ligase_6th"/>
</dbReference>
<name>A0A9P8S9C1_9HYPO</name>
<comment type="function">
    <text evidence="1">E3 ubiquitin-protein ligase. Component of the ribosome quality control complex (RQC), a ribosome-associated complex that mediates ubiquitination and extraction of incompletely synthesized nascent chains for proteasomal degradation.</text>
</comment>
<evidence type="ECO:0000313" key="5">
    <source>
        <dbReference type="Proteomes" id="UP000764110"/>
    </source>
</evidence>
<dbReference type="InterPro" id="IPR057030">
    <property type="entry name" value="TPR_Rkr-1"/>
</dbReference>
<comment type="similarity">
    <text evidence="1">Belongs to the LTN1 family.</text>
</comment>
<dbReference type="PANTHER" id="PTHR12389:SF0">
    <property type="entry name" value="E3 UBIQUITIN-PROTEIN LIGASE LISTERIN"/>
    <property type="match status" value="1"/>
</dbReference>
<dbReference type="Pfam" id="PF23280">
    <property type="entry name" value="TPR_26"/>
    <property type="match status" value="1"/>
</dbReference>
<dbReference type="Pfam" id="PF22958">
    <property type="entry name" value="Ltn1_1st"/>
    <property type="match status" value="1"/>
</dbReference>
<dbReference type="EC" id="2.3.2.27" evidence="1"/>
<dbReference type="EMBL" id="JACEFI010000003">
    <property type="protein sequence ID" value="KAH0599504.1"/>
    <property type="molecule type" value="Genomic_DNA"/>
</dbReference>
<feature type="region of interest" description="Disordered" evidence="2">
    <location>
        <begin position="23"/>
        <end position="47"/>
    </location>
</feature>
<accession>A0A9P8S9C1</accession>
<dbReference type="GO" id="GO:1990112">
    <property type="term" value="C:RQC complex"/>
    <property type="evidence" value="ECO:0007669"/>
    <property type="project" value="UniProtKB-UniRule"/>
</dbReference>
<evidence type="ECO:0000256" key="1">
    <source>
        <dbReference type="RuleBase" id="RU367090"/>
    </source>
</evidence>
<evidence type="ECO:0000313" key="4">
    <source>
        <dbReference type="EMBL" id="KAH0599504.1"/>
    </source>
</evidence>
<gene>
    <name evidence="4" type="ORF">MHUMG1_02292</name>
</gene>
<comment type="subunit">
    <text evidence="1">Component of the ribosome quality control complex (RQC).</text>
</comment>
<dbReference type="InterPro" id="IPR054476">
    <property type="entry name" value="Ltn1_N"/>
</dbReference>
<dbReference type="GO" id="GO:0072344">
    <property type="term" value="P:rescue of stalled ribosome"/>
    <property type="evidence" value="ECO:0007669"/>
    <property type="project" value="UniProtKB-UniRule"/>
</dbReference>
<keyword evidence="5" id="KW-1185">Reference proteome</keyword>
<dbReference type="Pfam" id="PF00069">
    <property type="entry name" value="Pkinase"/>
    <property type="match status" value="1"/>
</dbReference>
<keyword evidence="1" id="KW-0863">Zinc-finger</keyword>
<dbReference type="GO" id="GO:0005829">
    <property type="term" value="C:cytosol"/>
    <property type="evidence" value="ECO:0007669"/>
    <property type="project" value="UniProtKB-UniRule"/>
</dbReference>
<reference evidence="4 5" key="1">
    <citation type="submission" date="2020-07" db="EMBL/GenBank/DDBJ databases">
        <title>Metarhizium humberi genome.</title>
        <authorList>
            <person name="Lysoe E."/>
        </authorList>
    </citation>
    <scope>NUCLEOTIDE SEQUENCE [LARGE SCALE GENOMIC DNA]</scope>
    <source>
        <strain evidence="4 5">ESALQ1638</strain>
    </source>
</reference>
<feature type="domain" description="Protein kinase" evidence="3">
    <location>
        <begin position="77"/>
        <end position="430"/>
    </location>
</feature>
<keyword evidence="1" id="KW-0862">Zinc</keyword>
<dbReference type="SUPFAM" id="SSF56112">
    <property type="entry name" value="Protein kinase-like (PK-like)"/>
    <property type="match status" value="1"/>
</dbReference>
<sequence length="1962" mass="215930">MSDWKSSLSALDRYKVIQSLQETLSPDKRSDAISIEQDAYQHSSTRNEYDAMVNAGSRKPKDNSPSPSDTGIRIGKYNNCTLIADGVTSEVYRSNNRVLKVIIQHNIEPHNPQREASILQELHSLTPVPEKIITLTETFRDQEQRFVLVFPYLPMTLDNLISSKSISLSDARSIFRDVLTGLTFMHKHAIIHRDIKPSAVLLQSPSGPSYISDFGTAWHPRLSSYTEPQNDKVLDIGTGAYRAPEVLFGNKGYSTSVDMWALGVMLAEVISSPPVPPFESRPTHEDGNQLGLILSIFKTMGTPTPETWPEAKGFKVTPFELWTVFPQRDWADILPEVDEEFRNLVSSPGISLVMKRGPRGFGSSTGGGGFGFGGPVSGTSLSYLAEPPSFAAVSDPNVIVSLKNVLKKDSITKAKGLEDLVQHAQSHPFEQDGGVEEALLDIWTQIYARTSVDNSRRVRELSHALQSELLRSARKRMERHVPKIVGPWLAGLYDRDRVVARAASDGLASFLTTPEKMKAFWVKCQSQILEFAIEAIRETQDTLSDERSTTVEDAEAKYFRVVTSSLSLVLGLLQKVDDAGVQKFAGKYDEYFSEEVVWKSITFKDSAVRKTVCQLLFACLDRQLPYGATTKAKQAFVTGGLKTSQAGSALEYVRALTKLTQKDPSFWVSGPADKKSPMTRLQSFISKGSQGSPPNFWEVLDQLIAIIPADALGLENSSKLLASVKAGIANREEPRTNTSYSWKCFADVAKRSIEQLPDKDKLSFVQEHLFPLFEQFLLSTSETNAIPTGPNAMSIFVELHLAVIQSSPNLVDASAQEWERVDTILCTNISGSLPEVSKEYKASQTNIGEQGRRWFGLVGEIFAKLRGFRPTLPDQTTGPSNRVITQCAMLLESRNMKPFGAAQIIEYALSTSQHLFSGDNGSNLASFFLAVAEDGLGMLVETASARYLLSALGIYGSIEGQTQTYEKIWRTWVAQVLRLNISQSARNAALAGLISQEQASSLAAEDMALQDMLYNQALEALNGESDAFDLLDAACVHQALSDNAGRKLVSELVNRLSKQTSQLELILRMLETIAKSKAQLFSEEPIHTDLVSQLLSLSEISDSNVSPKVAAIRSLLDGQAQGKLPVVDIIQSSLEKAGPQSLGIRTLVSQAKTAVESNATSWESILPSTNIWMGHLAPLLDAPINPSLSITSSIGGMVCLPQSGSTENAALRLPRDRDGRSVPARMALYTCELIKNDLEDLQLPREFQVELLYLLGLSTQIASDQITTMSRSSLWLSLDSTDTLSEAEEMISSSRHLIHSIVSKANDWQSAAGSDSNPSSIVRGLMDLVMKESREFSSRGVYSARLLSDLVQALTEIHGMPNSVEEQFLKLDNLKAKPDSALLAAGLISGLGEAAQSSKAVSNFCNRLVSDVAGNTPGHEKTELTLALLAITGQIYETGELPVANNRIVFAVRQVASWLDDPTELSASLSASICRALNVLLPCMKDVYGSYWETTLQFCTSLWKRATNANLDDVLPAIHASLKLVKTLESITEPNDDLEDALREFAPAKSTGLVGLLRIGPGAKSQPLEIVNGIICREAEKIPVSRIPEPEELFSLIASESRDIQTASFNLLHRKIPAEQEQKSVEVLLDKTDARLPDELLSLFLDPPTLEKFSDESLSLFPSSIRGYLLSWKLVFDAYSSSSFKVRNDFTEHLKAEDLISPLLDFTFDVLGHSAAHPLNLDKENIGSTQICDYDIKLAEAESGEQSLHWLLIHLYYLTLKYIPGLFRMWYINCRSKQTRIAVESWTTKYLSPIIIGETLDGVQLWADQQEPPGIDEQELLVKVSRPAKEVTAGYEVDESQAAIVIKIPASYPIESVTVSSLTRVAVNERKWQSWIMTTQGVITFSNGSIIDGLQVFKRNIIGALKGQSECAICYSIISTDKRMPDKKCMKGENQIGDLGITLALGTEQHESPHVSEDFVSP</sequence>
<comment type="pathway">
    <text evidence="1">Protein modification; protein ubiquitination.</text>
</comment>
<proteinExistence type="inferred from homology"/>
<dbReference type="GO" id="GO:0008270">
    <property type="term" value="F:zinc ion binding"/>
    <property type="evidence" value="ECO:0007669"/>
    <property type="project" value="UniProtKB-KW"/>
</dbReference>
<dbReference type="InterPro" id="IPR011009">
    <property type="entry name" value="Kinase-like_dom_sf"/>
</dbReference>
<comment type="catalytic activity">
    <reaction evidence="1">
        <text>S-ubiquitinyl-[E2 ubiquitin-conjugating enzyme]-L-cysteine + [acceptor protein]-L-lysine = [E2 ubiquitin-conjugating enzyme]-L-cysteine + N(6)-ubiquitinyl-[acceptor protein]-L-lysine.</text>
        <dbReference type="EC" id="2.3.2.27"/>
    </reaction>
</comment>
<dbReference type="Pfam" id="PF23009">
    <property type="entry name" value="UBC_like"/>
    <property type="match status" value="1"/>
</dbReference>